<dbReference type="Proteomes" id="UP000602510">
    <property type="component" value="Unassembled WGS sequence"/>
</dbReference>
<keyword evidence="2" id="KW-1185">Reference proteome</keyword>
<protein>
    <submittedName>
        <fullName evidence="1">Uncharacterized protein</fullName>
    </submittedName>
</protein>
<proteinExistence type="predicted"/>
<reference evidence="1" key="1">
    <citation type="submission" date="2020-04" db="EMBL/GenBank/DDBJ databases">
        <title>Hybrid Assembly of Korean Phytophthora infestans isolates.</title>
        <authorList>
            <person name="Prokchorchik M."/>
            <person name="Lee Y."/>
            <person name="Seo J."/>
            <person name="Cho J.-H."/>
            <person name="Park Y.-E."/>
            <person name="Jang D.-C."/>
            <person name="Im J.-S."/>
            <person name="Choi J.-G."/>
            <person name="Park H.-J."/>
            <person name="Lee G.-B."/>
            <person name="Lee Y.-G."/>
            <person name="Hong S.-Y."/>
            <person name="Cho K."/>
            <person name="Sohn K.H."/>
        </authorList>
    </citation>
    <scope>NUCLEOTIDE SEQUENCE</scope>
    <source>
        <strain evidence="1">KR_1_A1</strain>
    </source>
</reference>
<sequence length="90" mass="9650">MSPKHRPPSPPNLLHCAVPVHQSRFTVPPLTASLAVLHCLRLTAALCSAAPGLTALRSPALWSRCAPLFQSAGSLRKVNFVRRPVPSPEP</sequence>
<name>A0A833WDT5_PHYIN</name>
<organism evidence="1 2">
    <name type="scientific">Phytophthora infestans</name>
    <name type="common">Potato late blight agent</name>
    <name type="synonym">Botrytis infestans</name>
    <dbReference type="NCBI Taxonomy" id="4787"/>
    <lineage>
        <taxon>Eukaryota</taxon>
        <taxon>Sar</taxon>
        <taxon>Stramenopiles</taxon>
        <taxon>Oomycota</taxon>
        <taxon>Peronosporomycetes</taxon>
        <taxon>Peronosporales</taxon>
        <taxon>Peronosporaceae</taxon>
        <taxon>Phytophthora</taxon>
    </lineage>
</organism>
<dbReference type="AlphaFoldDB" id="A0A833WDT5"/>
<dbReference type="EMBL" id="WSZM01000191">
    <property type="protein sequence ID" value="KAF4038613.1"/>
    <property type="molecule type" value="Genomic_DNA"/>
</dbReference>
<evidence type="ECO:0000313" key="1">
    <source>
        <dbReference type="EMBL" id="KAF4038613.1"/>
    </source>
</evidence>
<comment type="caution">
    <text evidence="1">The sequence shown here is derived from an EMBL/GenBank/DDBJ whole genome shotgun (WGS) entry which is preliminary data.</text>
</comment>
<evidence type="ECO:0000313" key="2">
    <source>
        <dbReference type="Proteomes" id="UP000602510"/>
    </source>
</evidence>
<gene>
    <name evidence="1" type="ORF">GN244_ATG09305</name>
</gene>
<accession>A0A833WDT5</accession>